<accession>A0A4R0IM51</accession>
<dbReference type="PANTHER" id="PTHR30061">
    <property type="entry name" value="MALTOSE-BINDING PERIPLASMIC PROTEIN"/>
    <property type="match status" value="1"/>
</dbReference>
<comment type="similarity">
    <text evidence="1">Belongs to the bacterial solute-binding protein 1 family.</text>
</comment>
<dbReference type="PANTHER" id="PTHR30061:SF50">
    <property type="entry name" value="MALTOSE_MALTODEXTRIN-BINDING PERIPLASMIC PROTEIN"/>
    <property type="match status" value="1"/>
</dbReference>
<protein>
    <submittedName>
        <fullName evidence="4">Sugar ABC transporter substrate-binding protein</fullName>
    </submittedName>
</protein>
<dbReference type="GO" id="GO:1901982">
    <property type="term" value="F:maltose binding"/>
    <property type="evidence" value="ECO:0007669"/>
    <property type="project" value="TreeGrafter"/>
</dbReference>
<keyword evidence="2" id="KW-0813">Transport</keyword>
<dbReference type="GO" id="GO:0055052">
    <property type="term" value="C:ATP-binding cassette (ABC) transporter complex, substrate-binding subunit-containing"/>
    <property type="evidence" value="ECO:0007669"/>
    <property type="project" value="TreeGrafter"/>
</dbReference>
<evidence type="ECO:0000313" key="5">
    <source>
        <dbReference type="Proteomes" id="UP000292695"/>
    </source>
</evidence>
<dbReference type="AlphaFoldDB" id="A0A4R0IM51"/>
<dbReference type="Proteomes" id="UP000292695">
    <property type="component" value="Unassembled WGS sequence"/>
</dbReference>
<dbReference type="Pfam" id="PF01547">
    <property type="entry name" value="SBP_bac_1"/>
    <property type="match status" value="1"/>
</dbReference>
<sequence>MTISRRQVLGLGTGLAAMAVAGCGSNSGRPSSGGSDGSKPALQQWYHQYGEAGTQQAVERYAKAYPDATVSIQWSPGDYDKKASTALLTDQGPDVFEYGNGPTIDMIKSKQVVALADVLGDAKDDFNPALIERMTYQGKLYGVPQVIDMQLLVYRKSLLSAAGVQPPQTVDELLGAAKKLTTDKVKGLFVGNDGGVGVLGGPALWSAGLDYLTADNQFGFDDPAAVESLRKLREFWTAKVLLLGAPTDWSDPAAFTQGLTAMQFTGLWTLPAIEKALPGDYGVLPWPKLNATTGKPSVPIGAYGSCVNAKSKNVDAAKKYVKWLWVDQTDDQLDFAQSYGFHIPARKSLVEKAGKLKSGPAADAAKLATENGHAQTPLLWSPKAGTAYTDALNKIIRSGADPAAEIKTVKSVTEAELTRITG</sequence>
<dbReference type="Gene3D" id="3.40.190.10">
    <property type="entry name" value="Periplasmic binding protein-like II"/>
    <property type="match status" value="1"/>
</dbReference>
<evidence type="ECO:0000256" key="3">
    <source>
        <dbReference type="ARBA" id="ARBA00022729"/>
    </source>
</evidence>
<organism evidence="4 5">
    <name type="scientific">Kribbella sindirgiensis</name>
    <dbReference type="NCBI Taxonomy" id="1124744"/>
    <lineage>
        <taxon>Bacteria</taxon>
        <taxon>Bacillati</taxon>
        <taxon>Actinomycetota</taxon>
        <taxon>Actinomycetes</taxon>
        <taxon>Propionibacteriales</taxon>
        <taxon>Kribbellaceae</taxon>
        <taxon>Kribbella</taxon>
    </lineage>
</organism>
<dbReference type="GO" id="GO:0015768">
    <property type="term" value="P:maltose transport"/>
    <property type="evidence" value="ECO:0007669"/>
    <property type="project" value="TreeGrafter"/>
</dbReference>
<dbReference type="InterPro" id="IPR006059">
    <property type="entry name" value="SBP"/>
</dbReference>
<evidence type="ECO:0000256" key="2">
    <source>
        <dbReference type="ARBA" id="ARBA00022448"/>
    </source>
</evidence>
<dbReference type="GO" id="GO:0042956">
    <property type="term" value="P:maltodextrin transmembrane transport"/>
    <property type="evidence" value="ECO:0007669"/>
    <property type="project" value="TreeGrafter"/>
</dbReference>
<gene>
    <name evidence="4" type="ORF">E0H50_12140</name>
</gene>
<dbReference type="SUPFAM" id="SSF53850">
    <property type="entry name" value="Periplasmic binding protein-like II"/>
    <property type="match status" value="1"/>
</dbReference>
<dbReference type="EMBL" id="SJKA01000004">
    <property type="protein sequence ID" value="TCC34661.1"/>
    <property type="molecule type" value="Genomic_DNA"/>
</dbReference>
<name>A0A4R0IM51_9ACTN</name>
<reference evidence="4 5" key="1">
    <citation type="submission" date="2019-02" db="EMBL/GenBank/DDBJ databases">
        <title>Kribbella capetownensis sp. nov. and Kribbella speibonae sp. nov., isolated from soil.</title>
        <authorList>
            <person name="Curtis S.M."/>
            <person name="Norton I."/>
            <person name="Everest G.J."/>
            <person name="Meyers P.R."/>
        </authorList>
    </citation>
    <scope>NUCLEOTIDE SEQUENCE [LARGE SCALE GENOMIC DNA]</scope>
    <source>
        <strain evidence="4 5">DSM 27082</strain>
    </source>
</reference>
<comment type="caution">
    <text evidence="4">The sequence shown here is derived from an EMBL/GenBank/DDBJ whole genome shotgun (WGS) entry which is preliminary data.</text>
</comment>
<dbReference type="OrthoDB" id="9780991at2"/>
<dbReference type="PROSITE" id="PS51257">
    <property type="entry name" value="PROKAR_LIPOPROTEIN"/>
    <property type="match status" value="1"/>
</dbReference>
<dbReference type="InterPro" id="IPR006311">
    <property type="entry name" value="TAT_signal"/>
</dbReference>
<keyword evidence="3" id="KW-0732">Signal</keyword>
<dbReference type="RefSeq" id="WP_131287190.1">
    <property type="nucleotide sequence ID" value="NZ_SJKA01000004.1"/>
</dbReference>
<proteinExistence type="inferred from homology"/>
<keyword evidence="5" id="KW-1185">Reference proteome</keyword>
<dbReference type="CDD" id="cd13585">
    <property type="entry name" value="PBP2_TMBP_like"/>
    <property type="match status" value="1"/>
</dbReference>
<evidence type="ECO:0000313" key="4">
    <source>
        <dbReference type="EMBL" id="TCC34661.1"/>
    </source>
</evidence>
<evidence type="ECO:0000256" key="1">
    <source>
        <dbReference type="ARBA" id="ARBA00008520"/>
    </source>
</evidence>
<dbReference type="PROSITE" id="PS51318">
    <property type="entry name" value="TAT"/>
    <property type="match status" value="1"/>
</dbReference>